<organism evidence="1 2">
    <name type="scientific">Sanguibacter inulinus</name>
    <dbReference type="NCBI Taxonomy" id="60922"/>
    <lineage>
        <taxon>Bacteria</taxon>
        <taxon>Bacillati</taxon>
        <taxon>Actinomycetota</taxon>
        <taxon>Actinomycetes</taxon>
        <taxon>Micrococcales</taxon>
        <taxon>Sanguibacteraceae</taxon>
        <taxon>Sanguibacter</taxon>
    </lineage>
</organism>
<sequence>MDYSNFFDLLGRQNGQTSAIELSPDYSVVIERAEFVDGVWRFRLVSGDPSEDPLFYSERTGRTEIADLGEGRWVATRTRFVVDPERRLLMLEVRRGGVGVVSLERYFRRVAARLGIAENLQFDLNPLPSPSFSREIDRFTRIREASLIVRRPNNDWDDAGDVLSGLADNSGGKKAVVAVQAARGDSLRKGRGIVNLIREHLQRPLSNVEDAKITGTQEGASVESTVSLSRHQLQLKVQVPRDPRGTSGELEVFDAAEALLTEASLLRIPADESVDK</sequence>
<name>A0A853ESM8_9MICO</name>
<accession>A0A853ESM8</accession>
<evidence type="ECO:0000313" key="2">
    <source>
        <dbReference type="Proteomes" id="UP000561011"/>
    </source>
</evidence>
<dbReference type="AlphaFoldDB" id="A0A853ESM8"/>
<dbReference type="Proteomes" id="UP000561011">
    <property type="component" value="Unassembled WGS sequence"/>
</dbReference>
<reference evidence="1 2" key="1">
    <citation type="submission" date="2020-07" db="EMBL/GenBank/DDBJ databases">
        <title>MOT database genomes.</title>
        <authorList>
            <person name="Joseph S."/>
            <person name="Aduse-Opoku J."/>
            <person name="Hashim A."/>
            <person name="Wade W."/>
            <person name="Curtis M."/>
        </authorList>
    </citation>
    <scope>NUCLEOTIDE SEQUENCE [LARGE SCALE GENOMIC DNA]</scope>
    <source>
        <strain evidence="1 2">DSM 100099</strain>
    </source>
</reference>
<proteinExistence type="predicted"/>
<comment type="caution">
    <text evidence="1">The sequence shown here is derived from an EMBL/GenBank/DDBJ whole genome shotgun (WGS) entry which is preliminary data.</text>
</comment>
<dbReference type="Pfam" id="PF15931">
    <property type="entry name" value="DUF4747"/>
    <property type="match status" value="1"/>
</dbReference>
<dbReference type="InterPro" id="IPR031832">
    <property type="entry name" value="DUF4747"/>
</dbReference>
<gene>
    <name evidence="1" type="ORF">HZZ10_08175</name>
</gene>
<keyword evidence="2" id="KW-1185">Reference proteome</keyword>
<dbReference type="RefSeq" id="WP_179913152.1">
    <property type="nucleotide sequence ID" value="NZ_JACBYE010000015.1"/>
</dbReference>
<dbReference type="EMBL" id="JACBYE010000015">
    <property type="protein sequence ID" value="NYS93501.1"/>
    <property type="molecule type" value="Genomic_DNA"/>
</dbReference>
<protein>
    <submittedName>
        <fullName evidence="1">Uncharacterized protein</fullName>
    </submittedName>
</protein>
<evidence type="ECO:0000313" key="1">
    <source>
        <dbReference type="EMBL" id="NYS93501.1"/>
    </source>
</evidence>